<evidence type="ECO:0000313" key="2">
    <source>
        <dbReference type="WBParaSite" id="RSKR_0000659600.1"/>
    </source>
</evidence>
<accession>A0AC35U0Y6</accession>
<reference evidence="2" key="1">
    <citation type="submission" date="2016-11" db="UniProtKB">
        <authorList>
            <consortium name="WormBaseParasite"/>
        </authorList>
    </citation>
    <scope>IDENTIFICATION</scope>
    <source>
        <strain evidence="2">KR3021</strain>
    </source>
</reference>
<proteinExistence type="predicted"/>
<organism evidence="1 2">
    <name type="scientific">Rhabditophanes sp. KR3021</name>
    <dbReference type="NCBI Taxonomy" id="114890"/>
    <lineage>
        <taxon>Eukaryota</taxon>
        <taxon>Metazoa</taxon>
        <taxon>Ecdysozoa</taxon>
        <taxon>Nematoda</taxon>
        <taxon>Chromadorea</taxon>
        <taxon>Rhabditida</taxon>
        <taxon>Tylenchina</taxon>
        <taxon>Panagrolaimomorpha</taxon>
        <taxon>Strongyloidoidea</taxon>
        <taxon>Alloionematidae</taxon>
        <taxon>Rhabditophanes</taxon>
    </lineage>
</organism>
<evidence type="ECO:0000313" key="1">
    <source>
        <dbReference type="Proteomes" id="UP000095286"/>
    </source>
</evidence>
<dbReference type="Proteomes" id="UP000095286">
    <property type="component" value="Unplaced"/>
</dbReference>
<protein>
    <submittedName>
        <fullName evidence="2">MFS domain-containing protein</fullName>
    </submittedName>
</protein>
<name>A0AC35U0Y6_9BILA</name>
<dbReference type="WBParaSite" id="RSKR_0000659600.1">
    <property type="protein sequence ID" value="RSKR_0000659600.1"/>
    <property type="gene ID" value="RSKR_0000659600"/>
</dbReference>
<sequence length="526" mass="58848">MVISQSCDHLDFGDTNSVRGKKSTSQIAEDDVDIKTKWGSIFVIAIVAFISMIPASVVGPIEWAYLQISDHQADEAFYGYLVSGNALGQILSSAIFGFVSNRLQQVKAPILAGYVLAIISCGIYISIEFVSHNKRFIFIGFEFILGLAVGAIQMYKIHVAMASSSKDRSKAFAMVSLAGMLAMISGPVMQYCFSMYLKYPGLRLLYGLHLNVFTAPGYLIIIFSFIGIGIMSLYFSSGETMKDSEAAKVKKQITKIQMKDLDDISIGQGVTLYDTLKKKKKVVKLDYLAILVCFIIKFAISITIILLRTIMIPYIQAVFAFNAKELVTYTSIIQMGIAILSVLWYISYIWFKLGTKLSERAAIVWGLCILVVFYLISFPWAFYEMTIRQNLDINMIEIDPQITLNSSDICKYEWCKQTPAVNGYVLFPAIIIAIGTASPLILINLECLYSKLLRTINQGTMQGIFMALGDLLAVISPLIFNYLYEMYGPTIIWTFQLIFNCATLLIVFLTFDRLVVSPSITITQRK</sequence>